<dbReference type="PANTHER" id="PTHR31776">
    <property type="entry name" value="ALPHA-L-ARABINOFURANOSIDASE 1"/>
    <property type="match status" value="1"/>
</dbReference>
<dbReference type="Proteomes" id="UP000198356">
    <property type="component" value="Unassembled WGS sequence"/>
</dbReference>
<evidence type="ECO:0000256" key="2">
    <source>
        <dbReference type="ARBA" id="ARBA00007186"/>
    </source>
</evidence>
<accession>A0A239LWM7</accession>
<proteinExistence type="inferred from homology"/>
<dbReference type="Gene3D" id="3.20.20.80">
    <property type="entry name" value="Glycosidases"/>
    <property type="match status" value="1"/>
</dbReference>
<dbReference type="Pfam" id="PF22848">
    <property type="entry name" value="ASD1_dom"/>
    <property type="match status" value="1"/>
</dbReference>
<evidence type="ECO:0000313" key="9">
    <source>
        <dbReference type="EMBL" id="SNT35057.1"/>
    </source>
</evidence>
<organism evidence="9 10">
    <name type="scientific">Granulicella rosea</name>
    <dbReference type="NCBI Taxonomy" id="474952"/>
    <lineage>
        <taxon>Bacteria</taxon>
        <taxon>Pseudomonadati</taxon>
        <taxon>Acidobacteriota</taxon>
        <taxon>Terriglobia</taxon>
        <taxon>Terriglobales</taxon>
        <taxon>Acidobacteriaceae</taxon>
        <taxon>Granulicella</taxon>
    </lineage>
</organism>
<feature type="signal peptide" evidence="7">
    <location>
        <begin position="1"/>
        <end position="25"/>
    </location>
</feature>
<keyword evidence="6" id="KW-0325">Glycoprotein</keyword>
<dbReference type="GO" id="GO:0046373">
    <property type="term" value="P:L-arabinose metabolic process"/>
    <property type="evidence" value="ECO:0007669"/>
    <property type="project" value="InterPro"/>
</dbReference>
<dbReference type="InterPro" id="IPR013780">
    <property type="entry name" value="Glyco_hydro_b"/>
</dbReference>
<dbReference type="InterPro" id="IPR055235">
    <property type="entry name" value="ASD1_cat"/>
</dbReference>
<dbReference type="InterPro" id="IPR051563">
    <property type="entry name" value="Glycosyl_Hydrolase_51"/>
</dbReference>
<dbReference type="EC" id="3.2.1.55" evidence="3"/>
<evidence type="ECO:0000256" key="1">
    <source>
        <dbReference type="ARBA" id="ARBA00001462"/>
    </source>
</evidence>
<evidence type="ECO:0000256" key="4">
    <source>
        <dbReference type="ARBA" id="ARBA00022729"/>
    </source>
</evidence>
<sequence>MSRTSKSSIYSAVASLALAATLVQAQNATVSIQLDKPAHAVSPTLYGLMTEEINYSYDGGLYAEMVRNRTFQDHGFGGVAHWNIEHMGNAQATMKIDALTGPSEALQHSLLIEIGKADAENPAGVRNEGYWGMPVRPKTTYKGSLYAKTDADLGPLTASLIDDRTGKTLASATVAGLTKSWAKHDFTLTTGGIEPTAQAHLLLTVGHAGKLWIDMVSLFPPTYKNRENGNRPDIMEKMAEMKPKFLRLPGGNYLEGNLIDERFDWKTTIGPEVDRPTHPSPWGYQSSDGMGLLEFLEWTEDLKIDTVLAVYAGYSLRGDHIHPGPQLAPFVDDALDEIEFVTGDASTKWGAVRAKLGHPAPFPVKYIEIGNEDWFDKSGSYEARYQQFYKAIKAKYPTQFQLIATAPLKKFKPDVLDDHYYKRADEFFDDVKHYDTVDRNGPKIFVGEWATREGGPTTNFGAALGDAAWMTGMERNSDLIVMASYAPLFVNVNPGGMQWESNLIGYDAMTSYGAPSFYAQTMFGQYLGTEVPTSTSTGGTSRFFYSVTRDAASGKVFLKLVNASSARQTVDVKLDGAGSVGKTAELVSLVGSNLAETNTLTDPTRILPVKTSEKIAGASFTHTMPGYSIQVLELSTK</sequence>
<protein>
    <recommendedName>
        <fullName evidence="3">non-reducing end alpha-L-arabinofuranosidase</fullName>
        <ecNumber evidence="3">3.2.1.55</ecNumber>
    </recommendedName>
</protein>
<keyword evidence="5" id="KW-0378">Hydrolase</keyword>
<evidence type="ECO:0000256" key="6">
    <source>
        <dbReference type="ARBA" id="ARBA00023180"/>
    </source>
</evidence>
<name>A0A239LWM7_9BACT</name>
<dbReference type="SMART" id="SM00813">
    <property type="entry name" value="Alpha-L-AF_C"/>
    <property type="match status" value="1"/>
</dbReference>
<evidence type="ECO:0000256" key="5">
    <source>
        <dbReference type="ARBA" id="ARBA00022801"/>
    </source>
</evidence>
<feature type="domain" description="Alpha-L-arabinofuranosidase C-terminal" evidence="8">
    <location>
        <begin position="447"/>
        <end position="628"/>
    </location>
</feature>
<evidence type="ECO:0000256" key="7">
    <source>
        <dbReference type="SAM" id="SignalP"/>
    </source>
</evidence>
<comment type="similarity">
    <text evidence="2">Belongs to the glycosyl hydrolase 51 family.</text>
</comment>
<dbReference type="EMBL" id="FZOU01000008">
    <property type="protein sequence ID" value="SNT35057.1"/>
    <property type="molecule type" value="Genomic_DNA"/>
</dbReference>
<comment type="catalytic activity">
    <reaction evidence="1">
        <text>Hydrolysis of terminal non-reducing alpha-L-arabinofuranoside residues in alpha-L-arabinosides.</text>
        <dbReference type="EC" id="3.2.1.55"/>
    </reaction>
</comment>
<evidence type="ECO:0000313" key="10">
    <source>
        <dbReference type="Proteomes" id="UP000198356"/>
    </source>
</evidence>
<gene>
    <name evidence="9" type="ORF">SAMN05421770_10848</name>
</gene>
<dbReference type="AlphaFoldDB" id="A0A239LWM7"/>
<dbReference type="InterPro" id="IPR010720">
    <property type="entry name" value="Alpha-L-AF_C"/>
</dbReference>
<dbReference type="GO" id="GO:0046556">
    <property type="term" value="F:alpha-L-arabinofuranosidase activity"/>
    <property type="evidence" value="ECO:0007669"/>
    <property type="project" value="UniProtKB-EC"/>
</dbReference>
<dbReference type="SUPFAM" id="SSF49785">
    <property type="entry name" value="Galactose-binding domain-like"/>
    <property type="match status" value="1"/>
</dbReference>
<dbReference type="SUPFAM" id="SSF51011">
    <property type="entry name" value="Glycosyl hydrolase domain"/>
    <property type="match status" value="1"/>
</dbReference>
<reference evidence="9 10" key="1">
    <citation type="submission" date="2017-06" db="EMBL/GenBank/DDBJ databases">
        <authorList>
            <person name="Kim H.J."/>
            <person name="Triplett B.A."/>
        </authorList>
    </citation>
    <scope>NUCLEOTIDE SEQUENCE [LARGE SCALE GENOMIC DNA]</scope>
    <source>
        <strain evidence="9 10">DSM 18704</strain>
    </source>
</reference>
<dbReference type="Gene3D" id="2.60.40.1180">
    <property type="entry name" value="Golgi alpha-mannosidase II"/>
    <property type="match status" value="1"/>
</dbReference>
<keyword evidence="10" id="KW-1185">Reference proteome</keyword>
<keyword evidence="4 7" id="KW-0732">Signal</keyword>
<dbReference type="InterPro" id="IPR017853">
    <property type="entry name" value="GH"/>
</dbReference>
<evidence type="ECO:0000256" key="3">
    <source>
        <dbReference type="ARBA" id="ARBA00012670"/>
    </source>
</evidence>
<evidence type="ECO:0000259" key="8">
    <source>
        <dbReference type="SMART" id="SM00813"/>
    </source>
</evidence>
<dbReference type="Pfam" id="PF06964">
    <property type="entry name" value="Alpha-L-AF_C"/>
    <property type="match status" value="1"/>
</dbReference>
<dbReference type="OrthoDB" id="9758333at2"/>
<dbReference type="RefSeq" id="WP_089409943.1">
    <property type="nucleotide sequence ID" value="NZ_FZOU01000008.1"/>
</dbReference>
<dbReference type="SUPFAM" id="SSF51445">
    <property type="entry name" value="(Trans)glycosidases"/>
    <property type="match status" value="1"/>
</dbReference>
<feature type="chain" id="PRO_5013303337" description="non-reducing end alpha-L-arabinofuranosidase" evidence="7">
    <location>
        <begin position="26"/>
        <end position="637"/>
    </location>
</feature>
<dbReference type="InterPro" id="IPR008979">
    <property type="entry name" value="Galactose-bd-like_sf"/>
</dbReference>
<dbReference type="PANTHER" id="PTHR31776:SF0">
    <property type="entry name" value="ALPHA-L-ARABINOFURANOSIDASE 1"/>
    <property type="match status" value="1"/>
</dbReference>